<evidence type="ECO:0000313" key="1">
    <source>
        <dbReference type="EMBL" id="KAF0299995.1"/>
    </source>
</evidence>
<dbReference type="Gene3D" id="3.80.10.10">
    <property type="entry name" value="Ribonuclease Inhibitor"/>
    <property type="match status" value="2"/>
</dbReference>
<gene>
    <name evidence="1" type="ORF">FJT64_003371</name>
</gene>
<dbReference type="AlphaFoldDB" id="A0A6A4W0L0"/>
<dbReference type="Proteomes" id="UP000440578">
    <property type="component" value="Unassembled WGS sequence"/>
</dbReference>
<proteinExistence type="predicted"/>
<dbReference type="GO" id="GO:0019005">
    <property type="term" value="C:SCF ubiquitin ligase complex"/>
    <property type="evidence" value="ECO:0007669"/>
    <property type="project" value="TreeGrafter"/>
</dbReference>
<sequence length="656" mass="71245">MGRNEWQQLVDHTLKQPAVDAIIKVDPNTIILPAGVGLIELTELRSSRETVKRLSVSAADLPRLRGQLPEGLRLLHVRVREIYGEQRQTADGIVPTVTEPRWPVWDEDDDLSVSLQGVAADTISHLADLGRTVTVREIYDCPDITAGSLEPLTRCPKLQYLTLSGGVPDTVSLEPLTRCPKLSSLTLPGGVPDTVSLEPLTRCRGLRELALSGGVPDTVSLEPLTRCRGLQDLSVTAADLPRLRGQLPEGLILLNVRDCSIWSDGSAAGGTSNGGGGAAIILHRENDRRIECLAAAGTHCSSTRAELVAVREALKSLASLPADSLDAIKEIRLCTDSRAWPEVTEPRWPGWSPWGGLSVSLQGVAVDTISHLADLGRTVTGLELYDCTDHTAGSLEPLTRCPGLRELTLSGGVPDTVSLEPLTRCPGLQDLSVTAADLPLLRWQLPEGLERLNVRGPEVTEPRWPEWYWGLSVSLQGVAADTISHLADLGRRVNRLEIYDCHDLTAGSLEPLTRCPGLHWLTLSGGVPDTVSLEPLTRCPELRELTLSGGVPDAVLDSLSGCPGLEYLTLGDRQRPAETAFTAAAVTRLVKSCRELWSLYLHCTADTGRAVLTALKEADLGRNRYGGPRTIRLIVPGELYRQLKSQEGRWIKVWKR</sequence>
<protein>
    <submittedName>
        <fullName evidence="1">Uncharacterized protein</fullName>
    </submittedName>
</protein>
<dbReference type="SUPFAM" id="SSF52047">
    <property type="entry name" value="RNI-like"/>
    <property type="match status" value="1"/>
</dbReference>
<reference evidence="1 2" key="1">
    <citation type="submission" date="2019-07" db="EMBL/GenBank/DDBJ databases">
        <title>Draft genome assembly of a fouling barnacle, Amphibalanus amphitrite (Darwin, 1854): The first reference genome for Thecostraca.</title>
        <authorList>
            <person name="Kim W."/>
        </authorList>
    </citation>
    <scope>NUCLEOTIDE SEQUENCE [LARGE SCALE GENOMIC DNA]</scope>
    <source>
        <strain evidence="1">SNU_AA5</strain>
        <tissue evidence="1">Soma without cirri and trophi</tissue>
    </source>
</reference>
<dbReference type="SUPFAM" id="SSF53098">
    <property type="entry name" value="Ribonuclease H-like"/>
    <property type="match status" value="1"/>
</dbReference>
<dbReference type="EMBL" id="VIIS01001303">
    <property type="protein sequence ID" value="KAF0299995.1"/>
    <property type="molecule type" value="Genomic_DNA"/>
</dbReference>
<dbReference type="InterPro" id="IPR032675">
    <property type="entry name" value="LRR_dom_sf"/>
</dbReference>
<evidence type="ECO:0000313" key="2">
    <source>
        <dbReference type="Proteomes" id="UP000440578"/>
    </source>
</evidence>
<dbReference type="InterPro" id="IPR012337">
    <property type="entry name" value="RNaseH-like_sf"/>
</dbReference>
<name>A0A6A4W0L0_AMPAM</name>
<dbReference type="PANTHER" id="PTHR13318:SF190">
    <property type="entry name" value="PARTNER OF PAIRED, ISOFORM B"/>
    <property type="match status" value="1"/>
</dbReference>
<keyword evidence="2" id="KW-1185">Reference proteome</keyword>
<organism evidence="1 2">
    <name type="scientific">Amphibalanus amphitrite</name>
    <name type="common">Striped barnacle</name>
    <name type="synonym">Balanus amphitrite</name>
    <dbReference type="NCBI Taxonomy" id="1232801"/>
    <lineage>
        <taxon>Eukaryota</taxon>
        <taxon>Metazoa</taxon>
        <taxon>Ecdysozoa</taxon>
        <taxon>Arthropoda</taxon>
        <taxon>Crustacea</taxon>
        <taxon>Multicrustacea</taxon>
        <taxon>Cirripedia</taxon>
        <taxon>Thoracica</taxon>
        <taxon>Thoracicalcarea</taxon>
        <taxon>Balanomorpha</taxon>
        <taxon>Balanoidea</taxon>
        <taxon>Balanidae</taxon>
        <taxon>Amphibalaninae</taxon>
        <taxon>Amphibalanus</taxon>
    </lineage>
</organism>
<comment type="caution">
    <text evidence="1">The sequence shown here is derived from an EMBL/GenBank/DDBJ whole genome shotgun (WGS) entry which is preliminary data.</text>
</comment>
<dbReference type="PANTHER" id="PTHR13318">
    <property type="entry name" value="PARTNER OF PAIRED, ISOFORM B-RELATED"/>
    <property type="match status" value="1"/>
</dbReference>
<dbReference type="OrthoDB" id="6405456at2759"/>
<accession>A0A6A4W0L0</accession>
<dbReference type="GO" id="GO:0031146">
    <property type="term" value="P:SCF-dependent proteasomal ubiquitin-dependent protein catabolic process"/>
    <property type="evidence" value="ECO:0007669"/>
    <property type="project" value="TreeGrafter"/>
</dbReference>